<protein>
    <submittedName>
        <fullName evidence="3">RfaB</fullName>
    </submittedName>
</protein>
<dbReference type="EMBL" id="MK473647">
    <property type="protein sequence ID" value="QFF90455.1"/>
    <property type="molecule type" value="Genomic_DNA"/>
</dbReference>
<dbReference type="InterPro" id="IPR001296">
    <property type="entry name" value="Glyco_trans_1"/>
</dbReference>
<evidence type="ECO:0000313" key="3">
    <source>
        <dbReference type="EMBL" id="QFF90455.1"/>
    </source>
</evidence>
<proteinExistence type="predicted"/>
<organism evidence="3">
    <name type="scientific">Vibrio parahaemolyticus</name>
    <dbReference type="NCBI Taxonomy" id="670"/>
    <lineage>
        <taxon>Bacteria</taxon>
        <taxon>Pseudomonadati</taxon>
        <taxon>Pseudomonadota</taxon>
        <taxon>Gammaproteobacteria</taxon>
        <taxon>Vibrionales</taxon>
        <taxon>Vibrionaceae</taxon>
        <taxon>Vibrio</taxon>
    </lineage>
</organism>
<gene>
    <name evidence="3" type="primary">rfaB</name>
</gene>
<dbReference type="SUPFAM" id="SSF53756">
    <property type="entry name" value="UDP-Glycosyltransferase/glycogen phosphorylase"/>
    <property type="match status" value="1"/>
</dbReference>
<dbReference type="GO" id="GO:0016757">
    <property type="term" value="F:glycosyltransferase activity"/>
    <property type="evidence" value="ECO:0007669"/>
    <property type="project" value="InterPro"/>
</dbReference>
<accession>A0A5P5X5G0</accession>
<evidence type="ECO:0000259" key="2">
    <source>
        <dbReference type="Pfam" id="PF00534"/>
    </source>
</evidence>
<keyword evidence="1" id="KW-0808">Transferase</keyword>
<dbReference type="PANTHER" id="PTHR46401:SF2">
    <property type="entry name" value="GLYCOSYLTRANSFERASE WBBK-RELATED"/>
    <property type="match status" value="1"/>
</dbReference>
<name>A0A5P5X5G0_VIBPH</name>
<evidence type="ECO:0000256" key="1">
    <source>
        <dbReference type="ARBA" id="ARBA00022679"/>
    </source>
</evidence>
<dbReference type="Gene3D" id="3.40.50.2000">
    <property type="entry name" value="Glycogen Phosphorylase B"/>
    <property type="match status" value="2"/>
</dbReference>
<dbReference type="AlphaFoldDB" id="A0A5P5X5G0"/>
<reference evidence="3" key="1">
    <citation type="journal article" date="2019" name="Int. J. Food Microbiol.">
        <title>Developing a novel molecular serotyping system based on capsular polysaccharide synthesis gene clusters of Vibrio parahaemolyticus.</title>
        <authorList>
            <person name="Pang Y."/>
            <person name="Guo X."/>
            <person name="Tian X."/>
            <person name="Liu F."/>
            <person name="Wang L."/>
            <person name="Wu J."/>
            <person name="Zhang S."/>
            <person name="Li S."/>
            <person name="Liu B."/>
        </authorList>
    </citation>
    <scope>NUCLEOTIDE SEQUENCE</scope>
    <source>
        <strain evidence="3">G3557</strain>
    </source>
</reference>
<sequence length="387" mass="44374">MSDTEIYKLKDTILLVEPGSFLAVENGDIVRGGSISTHKTALAMSKVYDVHILTSHKRYKFGVFKIKGITIHNIRTVSYPKSGFLFILLLKFLFSIELNKLLKVLKPKLIISQANLLGPSVRCAEKYDIKSAVWIRAFENFYDRNLTQNTSFIRKVNFFLKSILFKFSDKKAIRKADLVLTNSIFMQRLIESRFQKKSTVIYPAVDSRCKLKEHSPSTNKKNIVIMNPTKDKGLYVILKIAEKLKNINFYYYGKKPDNCLSLETLYPNVQFKGWESNLEIIFKNAKLLLVPSMWEEPFGRVSVEATSHNVIPIVSKVGGLPETVSFDSRLIIDNVEDIDEWCKKIERLLSNLGEYESIMNSLSEHVAVYNIDRQGEALLEEVGKIIR</sequence>
<feature type="domain" description="Glycosyl transferase family 1" evidence="2">
    <location>
        <begin position="216"/>
        <end position="352"/>
    </location>
</feature>
<dbReference type="PANTHER" id="PTHR46401">
    <property type="entry name" value="GLYCOSYLTRANSFERASE WBBK-RELATED"/>
    <property type="match status" value="1"/>
</dbReference>
<dbReference type="Pfam" id="PF00534">
    <property type="entry name" value="Glycos_transf_1"/>
    <property type="match status" value="1"/>
</dbReference>
<dbReference type="GO" id="GO:0009103">
    <property type="term" value="P:lipopolysaccharide biosynthetic process"/>
    <property type="evidence" value="ECO:0007669"/>
    <property type="project" value="TreeGrafter"/>
</dbReference>